<evidence type="ECO:0000256" key="1">
    <source>
        <dbReference type="ARBA" id="ARBA00004141"/>
    </source>
</evidence>
<protein>
    <submittedName>
        <fullName evidence="8">Uncharacterized protein</fullName>
    </submittedName>
</protein>
<keyword evidence="9" id="KW-1185">Reference proteome</keyword>
<proteinExistence type="predicted"/>
<dbReference type="Gene3D" id="1.20.58.390">
    <property type="entry name" value="Neurotransmitter-gated ion-channel transmembrane domain"/>
    <property type="match status" value="1"/>
</dbReference>
<feature type="transmembrane region" description="Helical" evidence="5">
    <location>
        <begin position="216"/>
        <end position="236"/>
    </location>
</feature>
<dbReference type="Pfam" id="PF02931">
    <property type="entry name" value="Neur_chan_LBD"/>
    <property type="match status" value="1"/>
</dbReference>
<feature type="transmembrane region" description="Helical" evidence="5">
    <location>
        <begin position="149"/>
        <end position="172"/>
    </location>
</feature>
<dbReference type="InterPro" id="IPR038050">
    <property type="entry name" value="Neuro_actylchol_rec"/>
</dbReference>
<keyword evidence="2 5" id="KW-0812">Transmembrane</keyword>
<dbReference type="CDD" id="cd19051">
    <property type="entry name" value="LGIC_TM_cation"/>
    <property type="match status" value="1"/>
</dbReference>
<evidence type="ECO:0000256" key="3">
    <source>
        <dbReference type="ARBA" id="ARBA00022989"/>
    </source>
</evidence>
<comment type="caution">
    <text evidence="8">The sequence shown here is derived from an EMBL/GenBank/DDBJ whole genome shotgun (WGS) entry which is preliminary data.</text>
</comment>
<keyword evidence="4 5" id="KW-0472">Membrane</keyword>
<sequence>MVWDPQDYNGTTMVSFTEREVWTPNIVLANSNDDNEALHLGNDWMYVRYMHNGTAIWSPMAQFNSYCKPNVIKFPYDKQECGLNFVAWTHGPHEIAFQYQSTKVNMDFYHENGIWIINDGKIASWFAVIEGERRELLLIIFYLQRRANFFLLNLILPLTVMNILNVLVFILPPTSGDRVSYSITVLLAICVYMTIVTDKIPKTSSPGVSFMCTKCLVDMIISSFVVLFTIMGLRLYHTADDVVISKHTALVTKCILGLYCKEKTRIEDSDKVMEFQSSTDEKSFPMHTSGEGNNTTTWKHVGKASDIVFCIVCTFAFAMSDILFFAYVQ</sequence>
<evidence type="ECO:0000259" key="6">
    <source>
        <dbReference type="Pfam" id="PF02931"/>
    </source>
</evidence>
<organism evidence="8 9">
    <name type="scientific">Pinctada imbricata</name>
    <name type="common">Atlantic pearl-oyster</name>
    <name type="synonym">Pinctada martensii</name>
    <dbReference type="NCBI Taxonomy" id="66713"/>
    <lineage>
        <taxon>Eukaryota</taxon>
        <taxon>Metazoa</taxon>
        <taxon>Spiralia</taxon>
        <taxon>Lophotrochozoa</taxon>
        <taxon>Mollusca</taxon>
        <taxon>Bivalvia</taxon>
        <taxon>Autobranchia</taxon>
        <taxon>Pteriomorphia</taxon>
        <taxon>Pterioida</taxon>
        <taxon>Pterioidea</taxon>
        <taxon>Pteriidae</taxon>
        <taxon>Pinctada</taxon>
    </lineage>
</organism>
<gene>
    <name evidence="8" type="ORF">FSP39_018316</name>
</gene>
<accession>A0AA88YF17</accession>
<dbReference type="GO" id="GO:0016020">
    <property type="term" value="C:membrane"/>
    <property type="evidence" value="ECO:0007669"/>
    <property type="project" value="UniProtKB-SubCell"/>
</dbReference>
<dbReference type="Proteomes" id="UP001186944">
    <property type="component" value="Unassembled WGS sequence"/>
</dbReference>
<dbReference type="Pfam" id="PF02932">
    <property type="entry name" value="Neur_chan_memb"/>
    <property type="match status" value="1"/>
</dbReference>
<evidence type="ECO:0000313" key="8">
    <source>
        <dbReference type="EMBL" id="KAK3100335.1"/>
    </source>
</evidence>
<dbReference type="SUPFAM" id="SSF90112">
    <property type="entry name" value="Neurotransmitter-gated ion-channel transmembrane pore"/>
    <property type="match status" value="1"/>
</dbReference>
<evidence type="ECO:0000313" key="9">
    <source>
        <dbReference type="Proteomes" id="UP001186944"/>
    </source>
</evidence>
<comment type="subcellular location">
    <subcellularLocation>
        <location evidence="1">Membrane</location>
        <topology evidence="1">Multi-pass membrane protein</topology>
    </subcellularLocation>
</comment>
<dbReference type="CDD" id="cd18989">
    <property type="entry name" value="LGIC_ECD_cation"/>
    <property type="match status" value="1"/>
</dbReference>
<feature type="transmembrane region" description="Helical" evidence="5">
    <location>
        <begin position="307"/>
        <end position="328"/>
    </location>
</feature>
<dbReference type="InterPro" id="IPR006202">
    <property type="entry name" value="Neur_chan_lig-bd"/>
</dbReference>
<keyword evidence="3 5" id="KW-1133">Transmembrane helix</keyword>
<dbReference type="AlphaFoldDB" id="A0AA88YF17"/>
<evidence type="ECO:0000256" key="4">
    <source>
        <dbReference type="ARBA" id="ARBA00023136"/>
    </source>
</evidence>
<feature type="transmembrane region" description="Helical" evidence="5">
    <location>
        <begin position="178"/>
        <end position="195"/>
    </location>
</feature>
<dbReference type="Gene3D" id="2.70.170.10">
    <property type="entry name" value="Neurotransmitter-gated ion-channel ligand-binding domain"/>
    <property type="match status" value="1"/>
</dbReference>
<reference evidence="8" key="1">
    <citation type="submission" date="2019-08" db="EMBL/GenBank/DDBJ databases">
        <title>The improved chromosome-level genome for the pearl oyster Pinctada fucata martensii using PacBio sequencing and Hi-C.</title>
        <authorList>
            <person name="Zheng Z."/>
        </authorList>
    </citation>
    <scope>NUCLEOTIDE SEQUENCE</scope>
    <source>
        <strain evidence="8">ZZ-2019</strain>
        <tissue evidence="8">Adductor muscle</tissue>
    </source>
</reference>
<dbReference type="InterPro" id="IPR006029">
    <property type="entry name" value="Neurotrans-gated_channel_TM"/>
</dbReference>
<dbReference type="GO" id="GO:0004888">
    <property type="term" value="F:transmembrane signaling receptor activity"/>
    <property type="evidence" value="ECO:0007669"/>
    <property type="project" value="InterPro"/>
</dbReference>
<evidence type="ECO:0000256" key="2">
    <source>
        <dbReference type="ARBA" id="ARBA00022692"/>
    </source>
</evidence>
<dbReference type="SUPFAM" id="SSF63712">
    <property type="entry name" value="Nicotinic receptor ligand binding domain-like"/>
    <property type="match status" value="1"/>
</dbReference>
<dbReference type="GO" id="GO:0005230">
    <property type="term" value="F:extracellular ligand-gated monoatomic ion channel activity"/>
    <property type="evidence" value="ECO:0007669"/>
    <property type="project" value="InterPro"/>
</dbReference>
<dbReference type="InterPro" id="IPR036719">
    <property type="entry name" value="Neuro-gated_channel_TM_sf"/>
</dbReference>
<evidence type="ECO:0000256" key="5">
    <source>
        <dbReference type="SAM" id="Phobius"/>
    </source>
</evidence>
<dbReference type="EMBL" id="VSWD01000006">
    <property type="protein sequence ID" value="KAK3100335.1"/>
    <property type="molecule type" value="Genomic_DNA"/>
</dbReference>
<evidence type="ECO:0000259" key="7">
    <source>
        <dbReference type="Pfam" id="PF02932"/>
    </source>
</evidence>
<dbReference type="InterPro" id="IPR036734">
    <property type="entry name" value="Neur_chan_lig-bd_sf"/>
</dbReference>
<dbReference type="PRINTS" id="PR00252">
    <property type="entry name" value="NRIONCHANNEL"/>
</dbReference>
<dbReference type="PANTHER" id="PTHR18945">
    <property type="entry name" value="NEUROTRANSMITTER GATED ION CHANNEL"/>
    <property type="match status" value="1"/>
</dbReference>
<dbReference type="InterPro" id="IPR006201">
    <property type="entry name" value="Neur_channel"/>
</dbReference>
<feature type="domain" description="Neurotransmitter-gated ion-channel transmembrane" evidence="7">
    <location>
        <begin position="154"/>
        <end position="205"/>
    </location>
</feature>
<name>A0AA88YF17_PINIB</name>
<feature type="domain" description="Neurotransmitter-gated ion-channel ligand-binding" evidence="6">
    <location>
        <begin position="2"/>
        <end position="146"/>
    </location>
</feature>